<dbReference type="AlphaFoldDB" id="A0A9P0HGT0"/>
<proteinExistence type="predicted"/>
<dbReference type="Proteomes" id="UP001152798">
    <property type="component" value="Chromosome 5"/>
</dbReference>
<evidence type="ECO:0000313" key="3">
    <source>
        <dbReference type="Proteomes" id="UP001152798"/>
    </source>
</evidence>
<reference evidence="2" key="1">
    <citation type="submission" date="2022-01" db="EMBL/GenBank/DDBJ databases">
        <authorList>
            <person name="King R."/>
        </authorList>
    </citation>
    <scope>NUCLEOTIDE SEQUENCE</scope>
</reference>
<name>A0A9P0HGT0_NEZVI</name>
<protein>
    <submittedName>
        <fullName evidence="2">Uncharacterized protein</fullName>
    </submittedName>
</protein>
<sequence>MYSCKFLLFHHNLLTDKVDGRLHDFPAVRTNADGLLRTSAFATQHRRGVKKLLLIFWRPLVFGERAPPALEEVSQSRSVRASCKHASPNVTENETHRAIGSRSQNRATAAADSIALSTFSMESGWRLSVSFDTTHSLASTRVLVDGFDSTAYCRISLILNLSPGALLPFQRRISTAKFFKPTPRSALVKDIFST</sequence>
<organism evidence="2 3">
    <name type="scientific">Nezara viridula</name>
    <name type="common">Southern green stink bug</name>
    <name type="synonym">Cimex viridulus</name>
    <dbReference type="NCBI Taxonomy" id="85310"/>
    <lineage>
        <taxon>Eukaryota</taxon>
        <taxon>Metazoa</taxon>
        <taxon>Ecdysozoa</taxon>
        <taxon>Arthropoda</taxon>
        <taxon>Hexapoda</taxon>
        <taxon>Insecta</taxon>
        <taxon>Pterygota</taxon>
        <taxon>Neoptera</taxon>
        <taxon>Paraneoptera</taxon>
        <taxon>Hemiptera</taxon>
        <taxon>Heteroptera</taxon>
        <taxon>Panheteroptera</taxon>
        <taxon>Pentatomomorpha</taxon>
        <taxon>Pentatomoidea</taxon>
        <taxon>Pentatomidae</taxon>
        <taxon>Pentatominae</taxon>
        <taxon>Nezara</taxon>
    </lineage>
</organism>
<evidence type="ECO:0000256" key="1">
    <source>
        <dbReference type="SAM" id="MobiDB-lite"/>
    </source>
</evidence>
<keyword evidence="3" id="KW-1185">Reference proteome</keyword>
<gene>
    <name evidence="2" type="ORF">NEZAVI_LOCUS10682</name>
</gene>
<feature type="region of interest" description="Disordered" evidence="1">
    <location>
        <begin position="83"/>
        <end position="103"/>
    </location>
</feature>
<evidence type="ECO:0000313" key="2">
    <source>
        <dbReference type="EMBL" id="CAH1401718.1"/>
    </source>
</evidence>
<dbReference type="EMBL" id="OV725081">
    <property type="protein sequence ID" value="CAH1401718.1"/>
    <property type="molecule type" value="Genomic_DNA"/>
</dbReference>
<accession>A0A9P0HGT0</accession>